<dbReference type="SUPFAM" id="SSF53474">
    <property type="entry name" value="alpha/beta-Hydrolases"/>
    <property type="match status" value="1"/>
</dbReference>
<evidence type="ECO:0000256" key="7">
    <source>
        <dbReference type="RuleBase" id="RU003968"/>
    </source>
</evidence>
<feature type="region of interest" description="N-terminal hotdog fold" evidence="6">
    <location>
        <begin position="917"/>
        <end position="1049"/>
    </location>
</feature>
<dbReference type="Gene3D" id="3.30.560.10">
    <property type="entry name" value="Glucose Oxidase, domain 3"/>
    <property type="match status" value="1"/>
</dbReference>
<dbReference type="SUPFAM" id="SSF52151">
    <property type="entry name" value="FabD/lysophospholipase-like"/>
    <property type="match status" value="1"/>
</dbReference>
<dbReference type="eggNOG" id="KOG1202">
    <property type="taxonomic scope" value="Eukaryota"/>
</dbReference>
<dbReference type="InterPro" id="IPR000172">
    <property type="entry name" value="GMC_OxRdtase_N"/>
</dbReference>
<evidence type="ECO:0000256" key="4">
    <source>
        <dbReference type="ARBA" id="ARBA00022679"/>
    </source>
</evidence>
<feature type="domain" description="PKS/mFAS DH" evidence="11">
    <location>
        <begin position="917"/>
        <end position="1222"/>
    </location>
</feature>
<dbReference type="InterPro" id="IPR036188">
    <property type="entry name" value="FAD/NAD-bd_sf"/>
</dbReference>
<evidence type="ECO:0000259" key="11">
    <source>
        <dbReference type="PROSITE" id="PS52019"/>
    </source>
</evidence>
<keyword evidence="7" id="KW-0285">Flavoprotein</keyword>
<dbReference type="Gene3D" id="3.40.366.10">
    <property type="entry name" value="Malonyl-Coenzyme A Acyl Carrier Protein, domain 2"/>
    <property type="match status" value="1"/>
</dbReference>
<dbReference type="PROSITE" id="PS52019">
    <property type="entry name" value="PKS_MFAS_DH"/>
    <property type="match status" value="1"/>
</dbReference>
<dbReference type="SMART" id="SM00826">
    <property type="entry name" value="PKS_DH"/>
    <property type="match status" value="1"/>
</dbReference>
<keyword evidence="7" id="KW-0274">FAD</keyword>
<dbReference type="KEGG" id="cput:CONPUDRAFT_169950"/>
<dbReference type="PANTHER" id="PTHR43775">
    <property type="entry name" value="FATTY ACID SYNTHASE"/>
    <property type="match status" value="1"/>
</dbReference>
<dbReference type="Gene3D" id="3.40.50.1820">
    <property type="entry name" value="alpha/beta hydrolase"/>
    <property type="match status" value="1"/>
</dbReference>
<evidence type="ECO:0000256" key="5">
    <source>
        <dbReference type="ARBA" id="ARBA00023026"/>
    </source>
</evidence>
<dbReference type="InterPro" id="IPR020806">
    <property type="entry name" value="PKS_PP-bd"/>
</dbReference>
<feature type="active site" description="Proton acceptor; for dehydratase activity" evidence="6">
    <location>
        <position position="947"/>
    </location>
</feature>
<dbReference type="PANTHER" id="PTHR43775:SF37">
    <property type="entry name" value="SI:DKEY-61P9.11"/>
    <property type="match status" value="1"/>
</dbReference>
<keyword evidence="5" id="KW-0843">Virulence</keyword>
<evidence type="ECO:0000256" key="8">
    <source>
        <dbReference type="SAM" id="MobiDB-lite"/>
    </source>
</evidence>
<dbReference type="InterPro" id="IPR016039">
    <property type="entry name" value="Thiolase-like"/>
</dbReference>
<dbReference type="InterPro" id="IPR050091">
    <property type="entry name" value="PKS_NRPS_Biosynth_Enz"/>
</dbReference>
<dbReference type="InterPro" id="IPR020841">
    <property type="entry name" value="PKS_Beta-ketoAc_synthase_dom"/>
</dbReference>
<evidence type="ECO:0000256" key="1">
    <source>
        <dbReference type="ARBA" id="ARBA00001974"/>
    </source>
</evidence>
<dbReference type="Gene3D" id="1.10.1200.10">
    <property type="entry name" value="ACP-like"/>
    <property type="match status" value="1"/>
</dbReference>
<proteinExistence type="inferred from homology"/>
<dbReference type="InterPro" id="IPR049552">
    <property type="entry name" value="PKS_DH_N"/>
</dbReference>
<dbReference type="CDD" id="cd00833">
    <property type="entry name" value="PKS"/>
    <property type="match status" value="1"/>
</dbReference>
<dbReference type="PROSITE" id="PS00012">
    <property type="entry name" value="PHOSPHOPANTETHEINE"/>
    <property type="match status" value="1"/>
</dbReference>
<dbReference type="SUPFAM" id="SSF55048">
    <property type="entry name" value="Probable ACP-binding domain of malonyl-CoA ACP transacylase"/>
    <property type="match status" value="1"/>
</dbReference>
<dbReference type="InterPro" id="IPR029058">
    <property type="entry name" value="AB_hydrolase_fold"/>
</dbReference>
<comment type="cofactor">
    <cofactor evidence="1">
        <name>FAD</name>
        <dbReference type="ChEBI" id="CHEBI:57692"/>
    </cofactor>
</comment>
<dbReference type="PROSITE" id="PS00623">
    <property type="entry name" value="GMC_OXRED_1"/>
    <property type="match status" value="1"/>
</dbReference>
<dbReference type="GO" id="GO:0004315">
    <property type="term" value="F:3-oxoacyl-[acyl-carrier-protein] synthase activity"/>
    <property type="evidence" value="ECO:0007669"/>
    <property type="project" value="InterPro"/>
</dbReference>
<dbReference type="GO" id="GO:0044550">
    <property type="term" value="P:secondary metabolite biosynthetic process"/>
    <property type="evidence" value="ECO:0007669"/>
    <property type="project" value="TreeGrafter"/>
</dbReference>
<dbReference type="Gene3D" id="3.40.47.10">
    <property type="match status" value="1"/>
</dbReference>
<evidence type="ECO:0000259" key="10">
    <source>
        <dbReference type="PROSITE" id="PS52004"/>
    </source>
</evidence>
<evidence type="ECO:0000256" key="2">
    <source>
        <dbReference type="ARBA" id="ARBA00022450"/>
    </source>
</evidence>
<sequence length="2216" mass="239647">MPSNSNPSQEPIAIVGMSLNVPGANTPQDLWDLLMRDENTLRHIPPGRFDVSSCPTLQARTGNFLDNPGAFDARFFGISPREAQSMDPQQRLLLHAAYEALESAGCPPSTDPAGGKKAFDGAAFGCFIGAATHDHAANMRDNVDLHYVTGTLGAFLSGRISHVLGLEGPSMVVDTACSSSLVAIHQACRALQFGDCDAALAGGVNVISSPELQLGLDRGHFLSHSGQCMPFDASASGYSRSEGCIVFVLKRLPDATSNRDNILGVIRAVAVGQGSSSHAIVHPNSQAQASLLTRVLAAAGLNADGVDVVEAHGTGTQAGDVAEMAAIRAALGDPNRSSAHRLRIGSIKANIGHLEAASGAVGLAKLLLMLKHDTVPSQISLRTLNPKISPLENDGIEILKEASTWERNADRDDRPRVAVLNNFGASGSIGALVLEEHVPRASQGVEMASNAEGEHVVLGISARDEHALELLRERWLAYISSPDSSDRRFVDIAYTATARRHPYPCRIAVSATSNRDVVEALRSAVPRRVEDLEVKAVFVFSGQGSSYAGMGSVMYARSEVFRRTIDECDAILLARGFSSILPFLLSQSHRRAEGEPDTSPDCCQTGLVAFEYALAQIWISWGVVPSAVLGHSLGEYAALAVCDVISIGDALTLVATRARLIASSCELNVTGMLAVNVSEEVVRDMLLSSSQYSPISIACVNSPFDCVLSGPMLQLRAFRAQLSGEGLRSTLLDLPIGYHSSAMDPIQQAFEEATSSLTLRPPRYPLASPALGALLAGDGMGFTSSYFWDHCRRPVHFHHAAQAVVASTITSGRTAWIEIGPSSSCLSMIEATLPEGTNHVLLPTMRRNRDSMDTLMSSLSQLYLLNSPVKWRRVFEDLGDAKVVEGPTYPFEYQNFWTPYKPAASVTPTTLPQVQDHPLLRSCVQSNADKTVFETPLTELAPFVVGHKVAGYPLYPASTYIEQALEAVEASRGHQGTGVANDAVVLRHVQFLKPLVYADIEAGHSSRLVRTQLEGDTAASNLSVSSVAQVTGEEVVHMSLEVVFRPLKETTALSKELSSIRASAEQAGVEFEGDIFSARTVYDVLFPRVVEYGSEYRSIRDIRITSDGFHGAANIVLPSSCQTPRLARLAFVDALLHTAGFIANLQADIKDAYICCEVGSVVVPVELDRLADPHTLYCSGSWVSFESILAFDVYAVRSDAPGSVVAHLKAVTFRRVGIESLKRGLELAANHPTGAKSRPKLSASRTHSSPADLASFPHRQLYLRSNSTESDGLRSAASEYDLTSISSVGSSPTTLVFGEALSPHSELLAFSTSAIKGVIADVLGLRDDEFSDDSDFQAIGLDSMSSIEATQALKRMFELEIPHDAFFRFRSVRELANQLLYLHAGRDNSKLLSPSRLDVGAEARSPYEGAVAVRSTLVRIQDAHGSDRAPLILVHDGSGLIGSYRRLPSLGRDVWAISNPLFSTLSSWSSLEEMAASYLTQVKRAFASSVILGGWSFGGVVAFEMARQMNVHDDLVRGILLIDSPCPTHHVPLSESVIDFVAARIAAPELTSFVNAQFRANSGLLAQYTPAALQCSTVPHIILHSSDSFNPKDLNDISAWLSDRPGGLRSEVAGWESLLGAPVRYDYVPGNHFEAFSQNNVDVVGRRISIILEMEGGGTSGLVLAKRLSEKGSHSVLVLEAGHKPPSHLMKTVNMTGMAVKLVENKDITHQYPTPPQATLGGEAFSLPTGRGIGGSSNINWAIWTRGAAIDYDRIADITGDVSWKFDALLPYFKKTETYHYPANTNHTIRCELHGAEGPVHIQPKHAILWESKWSKDSLQSYQDAGLEFSEDVNDGDTLGIGPVAISHCFLHGGRQTSRAYVATIPKNLDIREGAQVARVIFEGHKAIGAETTTGQIFRAEKEVILCAGAVQSPAILQRSGIGPRPLLESLGIPVIHDLPGVGENMWDHFQVFLRWRLKDEHRGDTVDELSNPGRLKAEIDAYEKDGTGMLCGVPYEWGIWKNFRHEIEEVVKRDEMLSEKARAHLLSPNIPHAQFLHLHGYVLNPNPTDNKAYFSIQPIVATPTSRGSVRIVSRDPTRDAVVDPNWLSTDTDKAVIKYAALFAEKVASGPVWRDKIDQEVAPQEGVNGFSDERITLKIRKNCHTVFHYCGTCAMAASDCQEVLPVTNSSGEVYGVSQLRVVDTSILPTPISANTQAIAYALAEKIADNITQRYAS</sequence>
<dbReference type="InterPro" id="IPR049900">
    <property type="entry name" value="PKS_mFAS_DH"/>
</dbReference>
<dbReference type="Pfam" id="PF22621">
    <property type="entry name" value="CurL-like_PKS_C"/>
    <property type="match status" value="1"/>
</dbReference>
<dbReference type="SMART" id="SM00825">
    <property type="entry name" value="PKS_KS"/>
    <property type="match status" value="1"/>
</dbReference>
<keyword evidence="4" id="KW-0808">Transferase</keyword>
<protein>
    <submittedName>
        <fullName evidence="12">Ketoacyl-synt-domain-containing protein</fullName>
    </submittedName>
</protein>
<dbReference type="PROSITE" id="PS00624">
    <property type="entry name" value="GMC_OXRED_2"/>
    <property type="match status" value="1"/>
</dbReference>
<dbReference type="InterPro" id="IPR001227">
    <property type="entry name" value="Ac_transferase_dom_sf"/>
</dbReference>
<dbReference type="InterPro" id="IPR014030">
    <property type="entry name" value="Ketoacyl_synth_N"/>
</dbReference>
<dbReference type="PROSITE" id="PS52004">
    <property type="entry name" value="KS3_2"/>
    <property type="match status" value="1"/>
</dbReference>
<keyword evidence="13" id="KW-1185">Reference proteome</keyword>
<keyword evidence="3" id="KW-0597">Phosphoprotein</keyword>
<dbReference type="EMBL" id="JH711591">
    <property type="protein sequence ID" value="EIW74583.1"/>
    <property type="molecule type" value="Genomic_DNA"/>
</dbReference>
<evidence type="ECO:0000259" key="9">
    <source>
        <dbReference type="PROSITE" id="PS50075"/>
    </source>
</evidence>
<dbReference type="InterPro" id="IPR014031">
    <property type="entry name" value="Ketoacyl_synth_C"/>
</dbReference>
<dbReference type="Pfam" id="PF00550">
    <property type="entry name" value="PP-binding"/>
    <property type="match status" value="1"/>
</dbReference>
<dbReference type="PROSITE" id="PS50075">
    <property type="entry name" value="CARRIER"/>
    <property type="match status" value="1"/>
</dbReference>
<keyword evidence="2" id="KW-0596">Phosphopantetheine</keyword>
<dbReference type="InterPro" id="IPR014043">
    <property type="entry name" value="Acyl_transferase_dom"/>
</dbReference>
<dbReference type="Pfam" id="PF00109">
    <property type="entry name" value="ketoacyl-synt"/>
    <property type="match status" value="1"/>
</dbReference>
<dbReference type="Pfam" id="PF02801">
    <property type="entry name" value="Ketoacyl-synt_C"/>
    <property type="match status" value="1"/>
</dbReference>
<feature type="region of interest" description="C-terminal hotdog fold" evidence="6">
    <location>
        <begin position="1069"/>
        <end position="1222"/>
    </location>
</feature>
<dbReference type="PROSITE" id="PS00606">
    <property type="entry name" value="KS3_1"/>
    <property type="match status" value="1"/>
</dbReference>
<dbReference type="InterPro" id="IPR006162">
    <property type="entry name" value="Ppantetheine_attach_site"/>
</dbReference>
<dbReference type="SUPFAM" id="SSF53901">
    <property type="entry name" value="Thiolase-like"/>
    <property type="match status" value="1"/>
</dbReference>
<dbReference type="Pfam" id="PF05199">
    <property type="entry name" value="GMC_oxred_C"/>
    <property type="match status" value="1"/>
</dbReference>
<dbReference type="InterPro" id="IPR016036">
    <property type="entry name" value="Malonyl_transacylase_ACP-bd"/>
</dbReference>
<dbReference type="eggNOG" id="KOG1238">
    <property type="taxonomic scope" value="Eukaryota"/>
</dbReference>
<dbReference type="GO" id="GO:0004312">
    <property type="term" value="F:fatty acid synthase activity"/>
    <property type="evidence" value="ECO:0007669"/>
    <property type="project" value="TreeGrafter"/>
</dbReference>
<reference evidence="13" key="1">
    <citation type="journal article" date="2012" name="Science">
        <title>The Paleozoic origin of enzymatic lignin decomposition reconstructed from 31 fungal genomes.</title>
        <authorList>
            <person name="Floudas D."/>
            <person name="Binder M."/>
            <person name="Riley R."/>
            <person name="Barry K."/>
            <person name="Blanchette R.A."/>
            <person name="Henrissat B."/>
            <person name="Martinez A.T."/>
            <person name="Otillar R."/>
            <person name="Spatafora J.W."/>
            <person name="Yadav J.S."/>
            <person name="Aerts A."/>
            <person name="Benoit I."/>
            <person name="Boyd A."/>
            <person name="Carlson A."/>
            <person name="Copeland A."/>
            <person name="Coutinho P.M."/>
            <person name="de Vries R.P."/>
            <person name="Ferreira P."/>
            <person name="Findley K."/>
            <person name="Foster B."/>
            <person name="Gaskell J."/>
            <person name="Glotzer D."/>
            <person name="Gorecki P."/>
            <person name="Heitman J."/>
            <person name="Hesse C."/>
            <person name="Hori C."/>
            <person name="Igarashi K."/>
            <person name="Jurgens J.A."/>
            <person name="Kallen N."/>
            <person name="Kersten P."/>
            <person name="Kohler A."/>
            <person name="Kuees U."/>
            <person name="Kumar T.K.A."/>
            <person name="Kuo A."/>
            <person name="LaButti K."/>
            <person name="Larrondo L.F."/>
            <person name="Lindquist E."/>
            <person name="Ling A."/>
            <person name="Lombard V."/>
            <person name="Lucas S."/>
            <person name="Lundell T."/>
            <person name="Martin R."/>
            <person name="McLaughlin D.J."/>
            <person name="Morgenstern I."/>
            <person name="Morin E."/>
            <person name="Murat C."/>
            <person name="Nagy L.G."/>
            <person name="Nolan M."/>
            <person name="Ohm R.A."/>
            <person name="Patyshakuliyeva A."/>
            <person name="Rokas A."/>
            <person name="Ruiz-Duenas F.J."/>
            <person name="Sabat G."/>
            <person name="Salamov A."/>
            <person name="Samejima M."/>
            <person name="Schmutz J."/>
            <person name="Slot J.C."/>
            <person name="St John F."/>
            <person name="Stenlid J."/>
            <person name="Sun H."/>
            <person name="Sun S."/>
            <person name="Syed K."/>
            <person name="Tsang A."/>
            <person name="Wiebenga A."/>
            <person name="Young D."/>
            <person name="Pisabarro A."/>
            <person name="Eastwood D.C."/>
            <person name="Martin F."/>
            <person name="Cullen D."/>
            <person name="Grigoriev I.V."/>
            <person name="Hibbett D.S."/>
        </authorList>
    </citation>
    <scope>NUCLEOTIDE SEQUENCE [LARGE SCALE GENOMIC DNA]</scope>
    <source>
        <strain evidence="13">RWD-64-598 SS2</strain>
    </source>
</reference>
<dbReference type="Pfam" id="PF00732">
    <property type="entry name" value="GMC_oxred_N"/>
    <property type="match status" value="1"/>
</dbReference>
<dbReference type="GO" id="GO:0050660">
    <property type="term" value="F:flavin adenine dinucleotide binding"/>
    <property type="evidence" value="ECO:0007669"/>
    <property type="project" value="InterPro"/>
</dbReference>
<organism evidence="12 13">
    <name type="scientific">Coniophora puteana (strain RWD-64-598)</name>
    <name type="common">Brown rot fungus</name>
    <dbReference type="NCBI Taxonomy" id="741705"/>
    <lineage>
        <taxon>Eukaryota</taxon>
        <taxon>Fungi</taxon>
        <taxon>Dikarya</taxon>
        <taxon>Basidiomycota</taxon>
        <taxon>Agaricomycotina</taxon>
        <taxon>Agaricomycetes</taxon>
        <taxon>Agaricomycetidae</taxon>
        <taxon>Boletales</taxon>
        <taxon>Coniophorineae</taxon>
        <taxon>Coniophoraceae</taxon>
        <taxon>Coniophora</taxon>
    </lineage>
</organism>
<dbReference type="SUPFAM" id="SSF54373">
    <property type="entry name" value="FAD-linked reductases, C-terminal domain"/>
    <property type="match status" value="1"/>
</dbReference>
<dbReference type="InterPro" id="IPR009081">
    <property type="entry name" value="PP-bd_ACP"/>
</dbReference>
<dbReference type="SMART" id="SM01294">
    <property type="entry name" value="PKS_PP_betabranch"/>
    <property type="match status" value="1"/>
</dbReference>
<name>R7SEI0_CONPW</name>
<dbReference type="GO" id="GO:0031177">
    <property type="term" value="F:phosphopantetheine binding"/>
    <property type="evidence" value="ECO:0007669"/>
    <property type="project" value="InterPro"/>
</dbReference>
<dbReference type="SMART" id="SM00827">
    <property type="entry name" value="PKS_AT"/>
    <property type="match status" value="1"/>
</dbReference>
<dbReference type="InterPro" id="IPR018201">
    <property type="entry name" value="Ketoacyl_synth_AS"/>
</dbReference>
<dbReference type="InterPro" id="IPR001031">
    <property type="entry name" value="Thioesterase"/>
</dbReference>
<dbReference type="RefSeq" id="XP_007775190.1">
    <property type="nucleotide sequence ID" value="XM_007777000.1"/>
</dbReference>
<dbReference type="SUPFAM" id="SSF47336">
    <property type="entry name" value="ACP-like"/>
    <property type="match status" value="1"/>
</dbReference>
<dbReference type="InterPro" id="IPR016035">
    <property type="entry name" value="Acyl_Trfase/lysoPLipase"/>
</dbReference>
<evidence type="ECO:0000256" key="6">
    <source>
        <dbReference type="PROSITE-ProRule" id="PRU01363"/>
    </source>
</evidence>
<gene>
    <name evidence="12" type="primary">pks1</name>
    <name evidence="12" type="ORF">CONPUDRAFT_169950</name>
</gene>
<feature type="domain" description="Ketosynthase family 3 (KS3)" evidence="10">
    <location>
        <begin position="9"/>
        <end position="436"/>
    </location>
</feature>
<dbReference type="GO" id="GO:0016614">
    <property type="term" value="F:oxidoreductase activity, acting on CH-OH group of donors"/>
    <property type="evidence" value="ECO:0007669"/>
    <property type="project" value="InterPro"/>
</dbReference>
<dbReference type="Pfam" id="PF00698">
    <property type="entry name" value="Acyl_transf_1"/>
    <property type="match status" value="1"/>
</dbReference>
<feature type="region of interest" description="Disordered" evidence="8">
    <location>
        <begin position="1229"/>
        <end position="1252"/>
    </location>
</feature>
<evidence type="ECO:0000313" key="13">
    <source>
        <dbReference type="Proteomes" id="UP000053558"/>
    </source>
</evidence>
<evidence type="ECO:0000256" key="3">
    <source>
        <dbReference type="ARBA" id="ARBA00022553"/>
    </source>
</evidence>
<feature type="active site" description="Proton donor; for dehydratase activity" evidence="6">
    <location>
        <position position="1133"/>
    </location>
</feature>
<dbReference type="Pfam" id="PF00975">
    <property type="entry name" value="Thioesterase"/>
    <property type="match status" value="1"/>
</dbReference>
<feature type="domain" description="Carrier" evidence="9">
    <location>
        <begin position="1309"/>
        <end position="1383"/>
    </location>
</feature>
<evidence type="ECO:0000313" key="12">
    <source>
        <dbReference type="EMBL" id="EIW74583.1"/>
    </source>
</evidence>
<dbReference type="GeneID" id="19206362"/>
<dbReference type="OMA" id="DIDIHTH"/>
<dbReference type="SMART" id="SM00823">
    <property type="entry name" value="PKS_PP"/>
    <property type="match status" value="1"/>
</dbReference>
<dbReference type="Pfam" id="PF21089">
    <property type="entry name" value="PKS_DH_N"/>
    <property type="match status" value="1"/>
</dbReference>
<dbReference type="SUPFAM" id="SSF51905">
    <property type="entry name" value="FAD/NAD(P)-binding domain"/>
    <property type="match status" value="1"/>
</dbReference>
<dbReference type="Gene3D" id="3.30.70.3290">
    <property type="match status" value="1"/>
</dbReference>
<dbReference type="InterPro" id="IPR036736">
    <property type="entry name" value="ACP-like_sf"/>
</dbReference>
<dbReference type="OrthoDB" id="329835at2759"/>
<dbReference type="InterPro" id="IPR007867">
    <property type="entry name" value="GMC_OxRtase_C"/>
</dbReference>
<comment type="similarity">
    <text evidence="7">Belongs to the GMC oxidoreductase family.</text>
</comment>
<dbReference type="InterPro" id="IPR042104">
    <property type="entry name" value="PKS_dehydratase_sf"/>
</dbReference>
<dbReference type="Gene3D" id="3.10.129.110">
    <property type="entry name" value="Polyketide synthase dehydratase"/>
    <property type="match status" value="1"/>
</dbReference>
<dbReference type="Proteomes" id="UP000053558">
    <property type="component" value="Unassembled WGS sequence"/>
</dbReference>
<accession>R7SEI0</accession>
<dbReference type="GO" id="GO:0006633">
    <property type="term" value="P:fatty acid biosynthetic process"/>
    <property type="evidence" value="ECO:0007669"/>
    <property type="project" value="InterPro"/>
</dbReference>
<dbReference type="Gene3D" id="3.50.50.60">
    <property type="entry name" value="FAD/NAD(P)-binding domain"/>
    <property type="match status" value="1"/>
</dbReference>
<dbReference type="InterPro" id="IPR020807">
    <property type="entry name" value="PKS_DH"/>
</dbReference>